<evidence type="ECO:0000313" key="2">
    <source>
        <dbReference type="EMBL" id="OGK50563.1"/>
    </source>
</evidence>
<evidence type="ECO:0000256" key="1">
    <source>
        <dbReference type="SAM" id="Phobius"/>
    </source>
</evidence>
<feature type="transmembrane region" description="Helical" evidence="1">
    <location>
        <begin position="6"/>
        <end position="26"/>
    </location>
</feature>
<keyword evidence="1" id="KW-0812">Transmembrane</keyword>
<dbReference type="AlphaFoldDB" id="A0A1F7J4M1"/>
<dbReference type="EMBL" id="MGAQ01000015">
    <property type="protein sequence ID" value="OGK50563.1"/>
    <property type="molecule type" value="Genomic_DNA"/>
</dbReference>
<keyword evidence="1" id="KW-1133">Transmembrane helix</keyword>
<protein>
    <submittedName>
        <fullName evidence="2">Uncharacterized protein</fullName>
    </submittedName>
</protein>
<name>A0A1F7J4M1_9BACT</name>
<proteinExistence type="predicted"/>
<comment type="caution">
    <text evidence="2">The sequence shown here is derived from an EMBL/GenBank/DDBJ whole genome shotgun (WGS) entry which is preliminary data.</text>
</comment>
<evidence type="ECO:0000313" key="3">
    <source>
        <dbReference type="Proteomes" id="UP000178558"/>
    </source>
</evidence>
<accession>A0A1F7J4M1</accession>
<dbReference type="Proteomes" id="UP000178558">
    <property type="component" value="Unassembled WGS sequence"/>
</dbReference>
<gene>
    <name evidence="2" type="ORF">A3B50_02155</name>
</gene>
<reference evidence="2 3" key="1">
    <citation type="journal article" date="2016" name="Nat. Commun.">
        <title>Thousands of microbial genomes shed light on interconnected biogeochemical processes in an aquifer system.</title>
        <authorList>
            <person name="Anantharaman K."/>
            <person name="Brown C.T."/>
            <person name="Hug L.A."/>
            <person name="Sharon I."/>
            <person name="Castelle C.J."/>
            <person name="Probst A.J."/>
            <person name="Thomas B.C."/>
            <person name="Singh A."/>
            <person name="Wilkins M.J."/>
            <person name="Karaoz U."/>
            <person name="Brodie E.L."/>
            <person name="Williams K.H."/>
            <person name="Hubbard S.S."/>
            <person name="Banfield J.F."/>
        </authorList>
    </citation>
    <scope>NUCLEOTIDE SEQUENCE [LARGE SCALE GENOMIC DNA]</scope>
</reference>
<sequence>MNRKEFLLISIGVFCTVIAWLMADIYHAAAREYEKDNVSLPLIKETAISKEMVEVLKSKNH</sequence>
<keyword evidence="1" id="KW-0472">Membrane</keyword>
<organism evidence="2 3">
    <name type="scientific">Candidatus Roizmanbacteria bacterium RIFCSPLOWO2_01_FULL_40_42</name>
    <dbReference type="NCBI Taxonomy" id="1802066"/>
    <lineage>
        <taxon>Bacteria</taxon>
        <taxon>Candidatus Roizmaniibacteriota</taxon>
    </lineage>
</organism>